<gene>
    <name evidence="2" type="ORF">SAY86_026570</name>
</gene>
<protein>
    <submittedName>
        <fullName evidence="2">Uncharacterized protein</fullName>
    </submittedName>
</protein>
<proteinExistence type="predicted"/>
<feature type="chain" id="PRO_5043048081" evidence="1">
    <location>
        <begin position="19"/>
        <end position="139"/>
    </location>
</feature>
<dbReference type="Proteomes" id="UP001346149">
    <property type="component" value="Unassembled WGS sequence"/>
</dbReference>
<evidence type="ECO:0000313" key="3">
    <source>
        <dbReference type="Proteomes" id="UP001346149"/>
    </source>
</evidence>
<dbReference type="AlphaFoldDB" id="A0AAN7KE75"/>
<sequence length="139" mass="15729">MLWLGCSFWRASFLVVNGYKWTGKRSKCYRSAIHGSNSSLRGERPCPRTYRTGEKSDTIRLVNVEIVLSISFSGFIRLPLLGFPVSLTFLLCLHGIELRILLLDLLCVDNQIGFTFRAFLGKSSNWGNLQVSSLYLAFT</sequence>
<name>A0AAN7KE75_TRANT</name>
<accession>A0AAN7KE75</accession>
<reference evidence="2 3" key="1">
    <citation type="journal article" date="2023" name="Hortic Res">
        <title>Pangenome of water caltrop reveals structural variations and asymmetric subgenome divergence after allopolyploidization.</title>
        <authorList>
            <person name="Zhang X."/>
            <person name="Chen Y."/>
            <person name="Wang L."/>
            <person name="Yuan Y."/>
            <person name="Fang M."/>
            <person name="Shi L."/>
            <person name="Lu R."/>
            <person name="Comes H.P."/>
            <person name="Ma Y."/>
            <person name="Chen Y."/>
            <person name="Huang G."/>
            <person name="Zhou Y."/>
            <person name="Zheng Z."/>
            <person name="Qiu Y."/>
        </authorList>
    </citation>
    <scope>NUCLEOTIDE SEQUENCE [LARGE SCALE GENOMIC DNA]</scope>
    <source>
        <strain evidence="2">F231</strain>
    </source>
</reference>
<keyword evidence="1" id="KW-0732">Signal</keyword>
<organism evidence="2 3">
    <name type="scientific">Trapa natans</name>
    <name type="common">Water chestnut</name>
    <dbReference type="NCBI Taxonomy" id="22666"/>
    <lineage>
        <taxon>Eukaryota</taxon>
        <taxon>Viridiplantae</taxon>
        <taxon>Streptophyta</taxon>
        <taxon>Embryophyta</taxon>
        <taxon>Tracheophyta</taxon>
        <taxon>Spermatophyta</taxon>
        <taxon>Magnoliopsida</taxon>
        <taxon>eudicotyledons</taxon>
        <taxon>Gunneridae</taxon>
        <taxon>Pentapetalae</taxon>
        <taxon>rosids</taxon>
        <taxon>malvids</taxon>
        <taxon>Myrtales</taxon>
        <taxon>Lythraceae</taxon>
        <taxon>Trapa</taxon>
    </lineage>
</organism>
<feature type="signal peptide" evidence="1">
    <location>
        <begin position="1"/>
        <end position="18"/>
    </location>
</feature>
<evidence type="ECO:0000313" key="2">
    <source>
        <dbReference type="EMBL" id="KAK4765480.1"/>
    </source>
</evidence>
<comment type="caution">
    <text evidence="2">The sequence shown here is derived from an EMBL/GenBank/DDBJ whole genome shotgun (WGS) entry which is preliminary data.</text>
</comment>
<keyword evidence="3" id="KW-1185">Reference proteome</keyword>
<dbReference type="EMBL" id="JAXQNO010000023">
    <property type="protein sequence ID" value="KAK4765480.1"/>
    <property type="molecule type" value="Genomic_DNA"/>
</dbReference>
<evidence type="ECO:0000256" key="1">
    <source>
        <dbReference type="SAM" id="SignalP"/>
    </source>
</evidence>